<dbReference type="InterPro" id="IPR001611">
    <property type="entry name" value="Leu-rich_rpt"/>
</dbReference>
<dbReference type="Proteomes" id="UP001165060">
    <property type="component" value="Unassembled WGS sequence"/>
</dbReference>
<evidence type="ECO:0000256" key="2">
    <source>
        <dbReference type="ARBA" id="ARBA00022737"/>
    </source>
</evidence>
<comment type="caution">
    <text evidence="4">The sequence shown here is derived from an EMBL/GenBank/DDBJ whole genome shotgun (WGS) entry which is preliminary data.</text>
</comment>
<dbReference type="PRINTS" id="PR00019">
    <property type="entry name" value="LEURICHRPT"/>
</dbReference>
<evidence type="ECO:0000256" key="3">
    <source>
        <dbReference type="SAM" id="MobiDB-lite"/>
    </source>
</evidence>
<dbReference type="InterPro" id="IPR050216">
    <property type="entry name" value="LRR_domain-containing"/>
</dbReference>
<evidence type="ECO:0000313" key="5">
    <source>
        <dbReference type="Proteomes" id="UP001165060"/>
    </source>
</evidence>
<sequence length="741" mass="80437">MSRFGARNSNFGSAPSSSGDLRLSAALNRARQTGTLNLSSLNLSTLPPDVMNLRDAVLKGDTSDGMKAWEVYGEEALVSVDLSDNNFSTLDPNHLCVFESVKKLRLRRCCLTQLSLPHLAPLSQLHTLDVSDNGLSAPLPLSLLPEALVELDLSNNSFSTISSPPSQYHPPLPRLKKLVLTGNRISSLDPSLSFASITPSLLHLDLSSNRLPLFPPPLPPSIAFLSLADNNLSTFPPLPHLPSLLHLNLSSNNLQTAPPVPPCLQTLDLSCNRITSVNSLSPSVAGGGEGMRMLELRLRGNRLHSIQCSTLALMLDLTLLDLSDNDLSDVPPDGGEEEKREERKARDVSGARSAVGGEGVLDLGGRALREMPLDVLTEFEYEVEDEEGYDRSFAGFQLSGYGAGDPDAPKKTLGSSVQKLSCVKNQLQDMHERWFQVLSGLTEINLSSNKLASLPANVAALDNLHTLVLSNNRFDASSLGSFLFPRGGGLHATLQHLDLSGCRLASLPEELFEFRSLRELLLGYNNLTTLEGRGGWVVGGGLNNLSVLDLSNNKIRNTGLLAEDLQHKLNIRTLLLGNNELTSIDCALGRVGSLSCLDLRGNPQRAVRPAVLDKSCAEILEYLRSRDSGAGGASRPEARAGGGVLARTDRDNRGGGREESKSEKQQQQGWAGADDETSALQRKIDELQIAVNHVHNTEAKKFALKKQLAVQKAALIRLNRQKEKERGERREQITAFKQSFE</sequence>
<reference evidence="4 5" key="1">
    <citation type="journal article" date="2023" name="Commun. Biol.">
        <title>Genome analysis of Parmales, the sister group of diatoms, reveals the evolutionary specialization of diatoms from phago-mixotrophs to photoautotrophs.</title>
        <authorList>
            <person name="Ban H."/>
            <person name="Sato S."/>
            <person name="Yoshikawa S."/>
            <person name="Yamada K."/>
            <person name="Nakamura Y."/>
            <person name="Ichinomiya M."/>
            <person name="Sato N."/>
            <person name="Blanc-Mathieu R."/>
            <person name="Endo H."/>
            <person name="Kuwata A."/>
            <person name="Ogata H."/>
        </authorList>
    </citation>
    <scope>NUCLEOTIDE SEQUENCE [LARGE SCALE GENOMIC DNA]</scope>
</reference>
<keyword evidence="1" id="KW-0433">Leucine-rich repeat</keyword>
<evidence type="ECO:0000313" key="4">
    <source>
        <dbReference type="EMBL" id="GMI52737.1"/>
    </source>
</evidence>
<keyword evidence="2" id="KW-0677">Repeat</keyword>
<feature type="region of interest" description="Disordered" evidence="3">
    <location>
        <begin position="328"/>
        <end position="351"/>
    </location>
</feature>
<dbReference type="Gene3D" id="3.80.10.10">
    <property type="entry name" value="Ribonuclease Inhibitor"/>
    <property type="match status" value="4"/>
</dbReference>
<dbReference type="PANTHER" id="PTHR48051">
    <property type="match status" value="1"/>
</dbReference>
<feature type="compositionally biased region" description="Basic and acidic residues" evidence="3">
    <location>
        <begin position="647"/>
        <end position="664"/>
    </location>
</feature>
<dbReference type="EMBL" id="BRYB01006599">
    <property type="protein sequence ID" value="GMI52737.1"/>
    <property type="molecule type" value="Genomic_DNA"/>
</dbReference>
<dbReference type="PROSITE" id="PS51450">
    <property type="entry name" value="LRR"/>
    <property type="match status" value="4"/>
</dbReference>
<dbReference type="InterPro" id="IPR003591">
    <property type="entry name" value="Leu-rich_rpt_typical-subtyp"/>
</dbReference>
<dbReference type="SUPFAM" id="SSF52058">
    <property type="entry name" value="L domain-like"/>
    <property type="match status" value="2"/>
</dbReference>
<keyword evidence="5" id="KW-1185">Reference proteome</keyword>
<dbReference type="SMART" id="SM00369">
    <property type="entry name" value="LRR_TYP"/>
    <property type="match status" value="10"/>
</dbReference>
<protein>
    <submittedName>
        <fullName evidence="4">Uncharacterized protein</fullName>
    </submittedName>
</protein>
<gene>
    <name evidence="4" type="ORF">TeGR_g14770</name>
</gene>
<feature type="compositionally biased region" description="Basic and acidic residues" evidence="3">
    <location>
        <begin position="721"/>
        <end position="732"/>
    </location>
</feature>
<dbReference type="SMART" id="SM00364">
    <property type="entry name" value="LRR_BAC"/>
    <property type="match status" value="5"/>
</dbReference>
<feature type="region of interest" description="Disordered" evidence="3">
    <location>
        <begin position="721"/>
        <end position="741"/>
    </location>
</feature>
<dbReference type="Pfam" id="PF00560">
    <property type="entry name" value="LRR_1"/>
    <property type="match status" value="2"/>
</dbReference>
<dbReference type="Pfam" id="PF13855">
    <property type="entry name" value="LRR_8"/>
    <property type="match status" value="2"/>
</dbReference>
<organism evidence="4 5">
    <name type="scientific">Tetraparma gracilis</name>
    <dbReference type="NCBI Taxonomy" id="2962635"/>
    <lineage>
        <taxon>Eukaryota</taxon>
        <taxon>Sar</taxon>
        <taxon>Stramenopiles</taxon>
        <taxon>Ochrophyta</taxon>
        <taxon>Bolidophyceae</taxon>
        <taxon>Parmales</taxon>
        <taxon>Triparmaceae</taxon>
        <taxon>Tetraparma</taxon>
    </lineage>
</organism>
<dbReference type="PANTHER" id="PTHR48051:SF54">
    <property type="entry name" value="LEUCINE-RICH REPEAT-CONTAINING PROTEIN"/>
    <property type="match status" value="1"/>
</dbReference>
<feature type="region of interest" description="Disordered" evidence="3">
    <location>
        <begin position="627"/>
        <end position="677"/>
    </location>
</feature>
<dbReference type="InterPro" id="IPR032675">
    <property type="entry name" value="LRR_dom_sf"/>
</dbReference>
<name>A0ABQ6NAX2_9STRA</name>
<evidence type="ECO:0000256" key="1">
    <source>
        <dbReference type="ARBA" id="ARBA00022614"/>
    </source>
</evidence>
<accession>A0ABQ6NAX2</accession>
<feature type="compositionally biased region" description="Basic and acidic residues" evidence="3">
    <location>
        <begin position="337"/>
        <end position="349"/>
    </location>
</feature>
<proteinExistence type="predicted"/>